<gene>
    <name evidence="2" type="ORF">FPE_LOCUS17361</name>
</gene>
<keyword evidence="1" id="KW-1133">Transmembrane helix</keyword>
<accession>A0AAD1ZGG4</accession>
<protein>
    <submittedName>
        <fullName evidence="2">Uncharacterized protein</fullName>
    </submittedName>
</protein>
<dbReference type="EMBL" id="OU503045">
    <property type="protein sequence ID" value="CAI9768929.1"/>
    <property type="molecule type" value="Genomic_DNA"/>
</dbReference>
<evidence type="ECO:0000313" key="3">
    <source>
        <dbReference type="Proteomes" id="UP000834106"/>
    </source>
</evidence>
<evidence type="ECO:0000256" key="1">
    <source>
        <dbReference type="SAM" id="Phobius"/>
    </source>
</evidence>
<proteinExistence type="predicted"/>
<keyword evidence="1" id="KW-0472">Membrane</keyword>
<keyword evidence="1" id="KW-0812">Transmembrane</keyword>
<name>A0AAD1ZGG4_9LAMI</name>
<evidence type="ECO:0000313" key="2">
    <source>
        <dbReference type="EMBL" id="CAI9768929.1"/>
    </source>
</evidence>
<reference evidence="2" key="1">
    <citation type="submission" date="2023-05" db="EMBL/GenBank/DDBJ databases">
        <authorList>
            <person name="Huff M."/>
        </authorList>
    </citation>
    <scope>NUCLEOTIDE SEQUENCE</scope>
</reference>
<organism evidence="2 3">
    <name type="scientific">Fraxinus pennsylvanica</name>
    <dbReference type="NCBI Taxonomy" id="56036"/>
    <lineage>
        <taxon>Eukaryota</taxon>
        <taxon>Viridiplantae</taxon>
        <taxon>Streptophyta</taxon>
        <taxon>Embryophyta</taxon>
        <taxon>Tracheophyta</taxon>
        <taxon>Spermatophyta</taxon>
        <taxon>Magnoliopsida</taxon>
        <taxon>eudicotyledons</taxon>
        <taxon>Gunneridae</taxon>
        <taxon>Pentapetalae</taxon>
        <taxon>asterids</taxon>
        <taxon>lamiids</taxon>
        <taxon>Lamiales</taxon>
        <taxon>Oleaceae</taxon>
        <taxon>Oleeae</taxon>
        <taxon>Fraxinus</taxon>
    </lineage>
</organism>
<feature type="transmembrane region" description="Helical" evidence="1">
    <location>
        <begin position="44"/>
        <end position="66"/>
    </location>
</feature>
<keyword evidence="3" id="KW-1185">Reference proteome</keyword>
<sequence length="160" mass="17883">MASILLDASKQYYATSSLLVGYALCSSLLAVINKFAITKFNSLGLLTTLQYLTSALGVWILGKLGLPTKLKPGKPKPFTPFFPKFPLDSPHSKPIHLRPKSGEPNGGQLQNLVKRKAEHIVPDNRAIYINHFCGTFLTLNGRQRYLTKNMKRLKMQSLLR</sequence>
<feature type="transmembrane region" description="Helical" evidence="1">
    <location>
        <begin position="12"/>
        <end position="32"/>
    </location>
</feature>
<dbReference type="Proteomes" id="UP000834106">
    <property type="component" value="Chromosome 10"/>
</dbReference>
<dbReference type="AlphaFoldDB" id="A0AAD1ZGG4"/>